<feature type="region of interest" description="Disordered" evidence="1">
    <location>
        <begin position="1"/>
        <end position="54"/>
    </location>
</feature>
<dbReference type="PANTHER" id="PTHR31206:SF5">
    <property type="entry name" value="PROTEIN FAM177A1"/>
    <property type="match status" value="1"/>
</dbReference>
<evidence type="ECO:0000313" key="2">
    <source>
        <dbReference type="EMBL" id="KAG7509190.1"/>
    </source>
</evidence>
<dbReference type="AlphaFoldDB" id="A0AAV6RY54"/>
<protein>
    <submittedName>
        <fullName evidence="2">Uncharacterized protein</fullName>
    </submittedName>
</protein>
<evidence type="ECO:0000256" key="1">
    <source>
        <dbReference type="SAM" id="MobiDB-lite"/>
    </source>
</evidence>
<dbReference type="Pfam" id="PF14774">
    <property type="entry name" value="FAM177"/>
    <property type="match status" value="1"/>
</dbReference>
<gene>
    <name evidence="2" type="ORF">JOB18_036873</name>
</gene>
<evidence type="ECO:0000313" key="3">
    <source>
        <dbReference type="Proteomes" id="UP000693946"/>
    </source>
</evidence>
<dbReference type="PANTHER" id="PTHR31206">
    <property type="entry name" value="LP10445P"/>
    <property type="match status" value="1"/>
</dbReference>
<comment type="caution">
    <text evidence="2">The sequence shown here is derived from an EMBL/GenBank/DDBJ whole genome shotgun (WGS) entry which is preliminary data.</text>
</comment>
<proteinExistence type="predicted"/>
<accession>A0AAV6RY54</accession>
<feature type="compositionally biased region" description="Acidic residues" evidence="1">
    <location>
        <begin position="36"/>
        <end position="48"/>
    </location>
</feature>
<reference evidence="2 3" key="1">
    <citation type="journal article" date="2021" name="Sci. Rep.">
        <title>Chromosome anchoring in Senegalese sole (Solea senegalensis) reveals sex-associated markers and genome rearrangements in flatfish.</title>
        <authorList>
            <person name="Guerrero-Cozar I."/>
            <person name="Gomez-Garrido J."/>
            <person name="Berbel C."/>
            <person name="Martinez-Blanch J.F."/>
            <person name="Alioto T."/>
            <person name="Claros M.G."/>
            <person name="Gagnaire P.A."/>
            <person name="Manchado M."/>
        </authorList>
    </citation>
    <scope>NUCLEOTIDE SEQUENCE [LARGE SCALE GENOMIC DNA]</scope>
    <source>
        <strain evidence="2">Sse05_10M</strain>
    </source>
</reference>
<feature type="compositionally biased region" description="Basic and acidic residues" evidence="1">
    <location>
        <begin position="145"/>
        <end position="158"/>
    </location>
</feature>
<organism evidence="2 3">
    <name type="scientific">Solea senegalensis</name>
    <name type="common">Senegalese sole</name>
    <dbReference type="NCBI Taxonomy" id="28829"/>
    <lineage>
        <taxon>Eukaryota</taxon>
        <taxon>Metazoa</taxon>
        <taxon>Chordata</taxon>
        <taxon>Craniata</taxon>
        <taxon>Vertebrata</taxon>
        <taxon>Euteleostomi</taxon>
        <taxon>Actinopterygii</taxon>
        <taxon>Neopterygii</taxon>
        <taxon>Teleostei</taxon>
        <taxon>Neoteleostei</taxon>
        <taxon>Acanthomorphata</taxon>
        <taxon>Carangaria</taxon>
        <taxon>Pleuronectiformes</taxon>
        <taxon>Pleuronectoidei</taxon>
        <taxon>Soleidae</taxon>
        <taxon>Solea</taxon>
    </lineage>
</organism>
<sequence length="171" mass="19198">MDSSHQEEVTCNQEPEFTGPASSKEKKIIYFSSGETMEEDSEEEEEESLSTAPFRETAEKTRISFRKLAFLVGRISLLTCDFLGERLAGALGLNAAKYQYAVDQYQRDHKVNSKTPGGIMEGRGEMIHLSARQDRSHYGATGEARCSDDNHTNRKDGYHNGSYQADEDCLK</sequence>
<keyword evidence="3" id="KW-1185">Reference proteome</keyword>
<dbReference type="Proteomes" id="UP000693946">
    <property type="component" value="Linkage Group LG17"/>
</dbReference>
<feature type="region of interest" description="Disordered" evidence="1">
    <location>
        <begin position="138"/>
        <end position="171"/>
    </location>
</feature>
<dbReference type="InterPro" id="IPR028260">
    <property type="entry name" value="FAM177"/>
</dbReference>
<name>A0AAV6RY54_SOLSE</name>
<dbReference type="EMBL" id="JAGKHQ010000009">
    <property type="protein sequence ID" value="KAG7509190.1"/>
    <property type="molecule type" value="Genomic_DNA"/>
</dbReference>